<keyword evidence="8" id="KW-1185">Reference proteome</keyword>
<dbReference type="PANTHER" id="PTHR18896:SF76">
    <property type="entry name" value="PHOSPHOLIPASE"/>
    <property type="match status" value="1"/>
</dbReference>
<gene>
    <name evidence="7" type="ORF">LMG27952_05719</name>
</gene>
<evidence type="ECO:0000256" key="5">
    <source>
        <dbReference type="SAM" id="Coils"/>
    </source>
</evidence>
<dbReference type="EC" id="2.7.8.-" evidence="7"/>
<dbReference type="RefSeq" id="WP_201699248.1">
    <property type="nucleotide sequence ID" value="NZ_CAJHCQ010000018.1"/>
</dbReference>
<evidence type="ECO:0000313" key="7">
    <source>
        <dbReference type="EMBL" id="CAD6554953.1"/>
    </source>
</evidence>
<evidence type="ECO:0000256" key="2">
    <source>
        <dbReference type="ARBA" id="ARBA00022737"/>
    </source>
</evidence>
<proteinExistence type="predicted"/>
<dbReference type="PROSITE" id="PS50035">
    <property type="entry name" value="PLD"/>
    <property type="match status" value="1"/>
</dbReference>
<feature type="coiled-coil region" evidence="5">
    <location>
        <begin position="472"/>
        <end position="499"/>
    </location>
</feature>
<evidence type="ECO:0000256" key="4">
    <source>
        <dbReference type="ARBA" id="ARBA00023098"/>
    </source>
</evidence>
<dbReference type="InterPro" id="IPR001736">
    <property type="entry name" value="PLipase_D/transphosphatidylase"/>
</dbReference>
<keyword evidence="2" id="KW-0677">Repeat</keyword>
<dbReference type="SUPFAM" id="SSF56024">
    <property type="entry name" value="Phospholipase D/nuclease"/>
    <property type="match status" value="2"/>
</dbReference>
<keyword evidence="5" id="KW-0175">Coiled coil</keyword>
<comment type="caution">
    <text evidence="7">The sequence shown here is derived from an EMBL/GenBank/DDBJ whole genome shotgun (WGS) entry which is preliminary data.</text>
</comment>
<keyword evidence="7" id="KW-0808">Transferase</keyword>
<dbReference type="EMBL" id="CAJHCQ010000018">
    <property type="protein sequence ID" value="CAD6554953.1"/>
    <property type="molecule type" value="Genomic_DNA"/>
</dbReference>
<accession>A0ABM8P2Y6</accession>
<reference evidence="7 8" key="1">
    <citation type="submission" date="2020-10" db="EMBL/GenBank/DDBJ databases">
        <authorList>
            <person name="Peeters C."/>
        </authorList>
    </citation>
    <scope>NUCLEOTIDE SEQUENCE [LARGE SCALE GENOMIC DNA]</scope>
    <source>
        <strain evidence="7 8">LMG 27952</strain>
    </source>
</reference>
<evidence type="ECO:0000259" key="6">
    <source>
        <dbReference type="PROSITE" id="PS50035"/>
    </source>
</evidence>
<protein>
    <submittedName>
        <fullName evidence="7">Cardiolipin synthase</fullName>
        <ecNumber evidence="7">2.7.8.-</ecNumber>
    </submittedName>
</protein>
<dbReference type="Pfam" id="PF13091">
    <property type="entry name" value="PLDc_2"/>
    <property type="match status" value="1"/>
</dbReference>
<name>A0ABM8P2Y6_9BURK</name>
<organism evidence="7 8">
    <name type="scientific">Paraburkholderia hiiakae</name>
    <dbReference type="NCBI Taxonomy" id="1081782"/>
    <lineage>
        <taxon>Bacteria</taxon>
        <taxon>Pseudomonadati</taxon>
        <taxon>Pseudomonadota</taxon>
        <taxon>Betaproteobacteria</taxon>
        <taxon>Burkholderiales</taxon>
        <taxon>Burkholderiaceae</taxon>
        <taxon>Paraburkholderia</taxon>
    </lineage>
</organism>
<feature type="domain" description="PLD phosphodiesterase" evidence="6">
    <location>
        <begin position="527"/>
        <end position="554"/>
    </location>
</feature>
<dbReference type="SMART" id="SM00155">
    <property type="entry name" value="PLDc"/>
    <property type="match status" value="2"/>
</dbReference>
<sequence>MATPSPIVVPIALSQTRSATITLPWFLQRTEYNPAGATYTPLVNGEEAFGALYDAIDNATCTVDYVCWGFQPSMYFKRDGGTSLRIGDLLIKKAKAGVKVRILCWLDRAWAAQISEQEMPEYDTMRYMTQNEDAQQRAYDRNWYYCATRPRGMPPPTAATAGSEMYPQLKAKRWPLLGTQSLKDIGIELVTRDFSRHDREEIMFREKLMRDACIGPTLPTIAAYGAEPSHHQKMVLIDYETPEHAVGFVMGHNTLDAYWDTDAHSYVKKAPNLGRNGETPRQDMSAIVAGPILASLNDNFCRAWERDTKEDLRARRDALRDKLKPRDNIGTRVMAQINPTQSQEGVRDIRAMYLQAVNNATQFIYIENQYFRWPELAEKIKSAAKTQVEWGRDPAKHGSIHLFVVTNASKDGMGLGAGTTYDMLNSLGRADTMPAVARAERADTLSSELSDAQKQVTATNTQMRNANGAQERVVAQQALDNARARAAALEQQIDENTKNVVLPQPIPGLKVHVCSLVAPDSPPGNWMPVYVHNKIMIVDDVFLTHGSANVNRRSMEVDSELNICHERMDVTRPLRKRLWNIHTGGLQDGASDVPKAAFDAWEDIIKRNARKQKIGETPIASLIGFIWTSDHRLRID</sequence>
<evidence type="ECO:0000256" key="1">
    <source>
        <dbReference type="ARBA" id="ARBA00000798"/>
    </source>
</evidence>
<evidence type="ECO:0000256" key="3">
    <source>
        <dbReference type="ARBA" id="ARBA00022801"/>
    </source>
</evidence>
<keyword evidence="3" id="KW-0378">Hydrolase</keyword>
<dbReference type="Gene3D" id="3.30.870.10">
    <property type="entry name" value="Endonuclease Chain A"/>
    <property type="match status" value="2"/>
</dbReference>
<dbReference type="Proteomes" id="UP000656319">
    <property type="component" value="Unassembled WGS sequence"/>
</dbReference>
<dbReference type="GO" id="GO:0016740">
    <property type="term" value="F:transferase activity"/>
    <property type="evidence" value="ECO:0007669"/>
    <property type="project" value="UniProtKB-KW"/>
</dbReference>
<dbReference type="InterPro" id="IPR025202">
    <property type="entry name" value="PLD-like_dom"/>
</dbReference>
<comment type="catalytic activity">
    <reaction evidence="1">
        <text>a 1,2-diacyl-sn-glycero-3-phosphocholine + H2O = a 1,2-diacyl-sn-glycero-3-phosphate + choline + H(+)</text>
        <dbReference type="Rhea" id="RHEA:14445"/>
        <dbReference type="ChEBI" id="CHEBI:15354"/>
        <dbReference type="ChEBI" id="CHEBI:15377"/>
        <dbReference type="ChEBI" id="CHEBI:15378"/>
        <dbReference type="ChEBI" id="CHEBI:57643"/>
        <dbReference type="ChEBI" id="CHEBI:58608"/>
        <dbReference type="EC" id="3.1.4.4"/>
    </reaction>
</comment>
<keyword evidence="4" id="KW-0443">Lipid metabolism</keyword>
<dbReference type="PANTHER" id="PTHR18896">
    <property type="entry name" value="PHOSPHOLIPASE D"/>
    <property type="match status" value="1"/>
</dbReference>
<dbReference type="InterPro" id="IPR015679">
    <property type="entry name" value="PLipase_D_fam"/>
</dbReference>
<evidence type="ECO:0000313" key="8">
    <source>
        <dbReference type="Proteomes" id="UP000656319"/>
    </source>
</evidence>